<organism evidence="2 3">
    <name type="scientific">Ignicoccus pacificus DSM 13166</name>
    <dbReference type="NCBI Taxonomy" id="940294"/>
    <lineage>
        <taxon>Archaea</taxon>
        <taxon>Thermoproteota</taxon>
        <taxon>Thermoprotei</taxon>
        <taxon>Desulfurococcales</taxon>
        <taxon>Desulfurococcaceae</taxon>
        <taxon>Ignicoccus</taxon>
    </lineage>
</organism>
<dbReference type="Pfam" id="PF02579">
    <property type="entry name" value="Nitro_FeMo-Co"/>
    <property type="match status" value="1"/>
</dbReference>
<dbReference type="InterPro" id="IPR051840">
    <property type="entry name" value="NifX/NifY_domain"/>
</dbReference>
<feature type="domain" description="Dinitrogenase iron-molybdenum cofactor biosynthesis" evidence="1">
    <location>
        <begin position="12"/>
        <end position="101"/>
    </location>
</feature>
<evidence type="ECO:0000313" key="2">
    <source>
        <dbReference type="EMBL" id="UXD21525.1"/>
    </source>
</evidence>
<evidence type="ECO:0000313" key="3">
    <source>
        <dbReference type="Proteomes" id="UP001063698"/>
    </source>
</evidence>
<protein>
    <submittedName>
        <fullName evidence="2">Iron-molybdenum cofactor-binding protein</fullName>
    </submittedName>
</protein>
<dbReference type="PANTHER" id="PTHR33937">
    <property type="entry name" value="IRON-MOLYBDENUM PROTEIN-RELATED-RELATED"/>
    <property type="match status" value="1"/>
</dbReference>
<reference evidence="2" key="1">
    <citation type="submission" date="2013-11" db="EMBL/GenBank/DDBJ databases">
        <title>Comparative genomics of Ignicoccus.</title>
        <authorList>
            <person name="Podar M."/>
        </authorList>
    </citation>
    <scope>NUCLEOTIDE SEQUENCE</scope>
    <source>
        <strain evidence="2">DSM 13166</strain>
    </source>
</reference>
<dbReference type="InterPro" id="IPR036105">
    <property type="entry name" value="DiNase_FeMo-co_biosyn_sf"/>
</dbReference>
<dbReference type="AlphaFoldDB" id="A0A977PKQ7"/>
<accession>A0A977PKQ7</accession>
<keyword evidence="3" id="KW-1185">Reference proteome</keyword>
<evidence type="ECO:0000259" key="1">
    <source>
        <dbReference type="Pfam" id="PF02579"/>
    </source>
</evidence>
<dbReference type="Gene3D" id="3.30.420.130">
    <property type="entry name" value="Dinitrogenase iron-molybdenum cofactor biosynthesis domain"/>
    <property type="match status" value="1"/>
</dbReference>
<dbReference type="InterPro" id="IPR003731">
    <property type="entry name" value="Di-Nase_FeMo-co_biosynth"/>
</dbReference>
<dbReference type="PANTHER" id="PTHR33937:SF2">
    <property type="entry name" value="DINITROGENASE IRON-MOLYBDENUM COFACTOR BIOSYNTHESIS DOMAIN-CONTAINING PROTEIN"/>
    <property type="match status" value="1"/>
</dbReference>
<sequence>MKVAVMAESPNGPVSHRFARAPYILIYEVNGRVRLIEARQNPFVVGRAAGPGVINLLAQLGVDAVVGPQPGPSAITALQQLGIRYVPAQPGESIESALRRVI</sequence>
<dbReference type="KEGG" id="ipc:IPA_05130"/>
<dbReference type="EMBL" id="CP006868">
    <property type="protein sequence ID" value="UXD21525.1"/>
    <property type="molecule type" value="Genomic_DNA"/>
</dbReference>
<name>A0A977PKQ7_9CREN</name>
<dbReference type="Proteomes" id="UP001063698">
    <property type="component" value="Chromosome"/>
</dbReference>
<dbReference type="SUPFAM" id="SSF53146">
    <property type="entry name" value="Nitrogenase accessory factor-like"/>
    <property type="match status" value="1"/>
</dbReference>
<proteinExistence type="predicted"/>
<gene>
    <name evidence="2" type="ORF">IPA_05130</name>
</gene>